<dbReference type="InterPro" id="IPR011989">
    <property type="entry name" value="ARM-like"/>
</dbReference>
<dbReference type="Pfam" id="PF25567">
    <property type="entry name" value="TPR_SYO1"/>
    <property type="match status" value="1"/>
</dbReference>
<evidence type="ECO:0000259" key="3">
    <source>
        <dbReference type="Pfam" id="PF25567"/>
    </source>
</evidence>
<name>A0A0B2WXD1_METAS</name>
<comment type="caution">
    <text evidence="4">The sequence shown here is derived from an EMBL/GenBank/DDBJ whole genome shotgun (WGS) entry which is preliminary data.</text>
</comment>
<dbReference type="Proteomes" id="UP000030816">
    <property type="component" value="Unassembled WGS sequence"/>
</dbReference>
<feature type="region of interest" description="Disordered" evidence="2">
    <location>
        <begin position="1"/>
        <end position="26"/>
    </location>
</feature>
<feature type="compositionally biased region" description="Acidic residues" evidence="2">
    <location>
        <begin position="347"/>
        <end position="357"/>
    </location>
</feature>
<dbReference type="STRING" id="1081103.A0A0B2WXD1"/>
<dbReference type="SUPFAM" id="SSF48371">
    <property type="entry name" value="ARM repeat"/>
    <property type="match status" value="1"/>
</dbReference>
<dbReference type="GO" id="GO:0006606">
    <property type="term" value="P:protein import into nucleus"/>
    <property type="evidence" value="ECO:0007669"/>
    <property type="project" value="TreeGrafter"/>
</dbReference>
<feature type="region of interest" description="Disordered" evidence="2">
    <location>
        <begin position="331"/>
        <end position="379"/>
    </location>
</feature>
<dbReference type="HOGENOM" id="CLU_028608_0_0_1"/>
<dbReference type="EMBL" id="AZHE01000008">
    <property type="protein sequence ID" value="KHN98082.1"/>
    <property type="molecule type" value="Genomic_DNA"/>
</dbReference>
<dbReference type="InterPro" id="IPR057990">
    <property type="entry name" value="TPR_SYO1"/>
</dbReference>
<feature type="domain" description="SYO1-like TPR repeats" evidence="3">
    <location>
        <begin position="419"/>
        <end position="661"/>
    </location>
</feature>
<evidence type="ECO:0000313" key="4">
    <source>
        <dbReference type="EMBL" id="KHN98082.1"/>
    </source>
</evidence>
<proteinExistence type="inferred from homology"/>
<dbReference type="RefSeq" id="XP_040679148.1">
    <property type="nucleotide sequence ID" value="XM_040822642.1"/>
</dbReference>
<dbReference type="PANTHER" id="PTHR13347:SF1">
    <property type="entry name" value="HEAT REPEAT-CONTAINING PROTEIN 3"/>
    <property type="match status" value="1"/>
</dbReference>
<dbReference type="AlphaFoldDB" id="A0A0B2WXD1"/>
<evidence type="ECO:0000313" key="5">
    <source>
        <dbReference type="Proteomes" id="UP000030816"/>
    </source>
</evidence>
<comment type="similarity">
    <text evidence="1">Belongs to the nuclear import and ribosome assembly adapter family.</text>
</comment>
<reference evidence="4 5" key="1">
    <citation type="journal article" date="2014" name="Proc. Natl. Acad. Sci. U.S.A.">
        <title>Trajectory and genomic determinants of fungal-pathogen speciation and host adaptation.</title>
        <authorList>
            <person name="Hu X."/>
            <person name="Xiao G."/>
            <person name="Zheng P."/>
            <person name="Shang Y."/>
            <person name="Su Y."/>
            <person name="Zhang X."/>
            <person name="Liu X."/>
            <person name="Zhan S."/>
            <person name="St Leger R.J."/>
            <person name="Wang C."/>
        </authorList>
    </citation>
    <scope>NUCLEOTIDE SEQUENCE [LARGE SCALE GENOMIC DNA]</scope>
    <source>
        <strain evidence="4 5">ARSEF 1941</strain>
    </source>
</reference>
<sequence>MGNSRRNRAGASQRRDPLAKPVKVPSDPELAALREAKIIPVIEDLRNPDPKSRAAAASAVGNMVHDTKCRKLLLREQVVHIVLAQTLADAALESKVAAWRILQLLAQQEEADFSVHLFRCDILTAIRHAAKAVSEKLSPGGNGSSKLSRAEASFVVAISASLIALLTVLAEAADDILESISSNTTITDFLFVIAAYPSTGNTEFDAVSSLRGDSLACLMVLTEENGNLARKIVTNTKCYQVMTSLKNSVTGDGVLACATLHHVFSALEGLRDPPEIPGADDSLLIPTLAATIASVEPVQHAANGSGQGWSNPVRLQQLALETLASIGTALNSANVDVPGPAKQKEDEGTEDDEDMDDAAVRGSGAEDEQGEEEDGDHEMGQDAMEADMEMVTGVAGDDDEANIDDMPVLKALLQTALPQLIRISSLQPADSDILQLQGHALSALNNIAWSVSLVDFSVDQNAGIQKAWAPVGRALWQHVITPILSSDTADVNLATHVTGLAWAVSRSLGGNTPLAGDEHRKFISLYRATEAMEPRDSEDPFQRLGVKCVGLLGQLAVDPAPVPRNREIGSFLISLLAGLPDTPAADAVEALNQIFDIYASEEFAYDGQVFWKDNFLHQLEAVMHKARAMVKSVDKKRQPELRARADEAVMNLARFLAYKKRHKPDNVSGS</sequence>
<dbReference type="InterPro" id="IPR052616">
    <property type="entry name" value="SYO1-like"/>
</dbReference>
<evidence type="ECO:0000256" key="1">
    <source>
        <dbReference type="ARBA" id="ARBA00049983"/>
    </source>
</evidence>
<dbReference type="CDD" id="cd13394">
    <property type="entry name" value="Syo1_like"/>
    <property type="match status" value="1"/>
</dbReference>
<accession>A0A0B2WXD1</accession>
<protein>
    <submittedName>
        <fullName evidence="4">ARM-like repeat-containing protein</fullName>
    </submittedName>
</protein>
<dbReference type="GO" id="GO:0051082">
    <property type="term" value="F:unfolded protein binding"/>
    <property type="evidence" value="ECO:0007669"/>
    <property type="project" value="TreeGrafter"/>
</dbReference>
<dbReference type="GO" id="GO:0042273">
    <property type="term" value="P:ribosomal large subunit biogenesis"/>
    <property type="evidence" value="ECO:0007669"/>
    <property type="project" value="TreeGrafter"/>
</dbReference>
<organism evidence="4 5">
    <name type="scientific">Metarhizium album (strain ARSEF 1941)</name>
    <dbReference type="NCBI Taxonomy" id="1081103"/>
    <lineage>
        <taxon>Eukaryota</taxon>
        <taxon>Fungi</taxon>
        <taxon>Dikarya</taxon>
        <taxon>Ascomycota</taxon>
        <taxon>Pezizomycotina</taxon>
        <taxon>Sordariomycetes</taxon>
        <taxon>Hypocreomycetidae</taxon>
        <taxon>Hypocreales</taxon>
        <taxon>Clavicipitaceae</taxon>
        <taxon>Metarhizium</taxon>
    </lineage>
</organism>
<dbReference type="PANTHER" id="PTHR13347">
    <property type="entry name" value="HEAT REPEAT-CONTAINING PROTEIN 3"/>
    <property type="match status" value="1"/>
</dbReference>
<feature type="compositionally biased region" description="Acidic residues" evidence="2">
    <location>
        <begin position="365"/>
        <end position="376"/>
    </location>
</feature>
<dbReference type="InterPro" id="IPR016024">
    <property type="entry name" value="ARM-type_fold"/>
</dbReference>
<gene>
    <name evidence="4" type="ORF">MAM_03843</name>
</gene>
<evidence type="ECO:0000256" key="2">
    <source>
        <dbReference type="SAM" id="MobiDB-lite"/>
    </source>
</evidence>
<keyword evidence="5" id="KW-1185">Reference proteome</keyword>
<dbReference type="OrthoDB" id="288703at2759"/>
<dbReference type="Gene3D" id="1.25.10.10">
    <property type="entry name" value="Leucine-rich Repeat Variant"/>
    <property type="match status" value="2"/>
</dbReference>
<dbReference type="GeneID" id="63738298"/>